<dbReference type="Pfam" id="PF11016">
    <property type="entry name" value="DUF2854"/>
    <property type="match status" value="1"/>
</dbReference>
<accession>W7U8K6</accession>
<dbReference type="AlphaFoldDB" id="W7U8K6"/>
<keyword evidence="1" id="KW-0472">Membrane</keyword>
<reference evidence="2 3" key="1">
    <citation type="journal article" date="2014" name="Mol. Plant">
        <title>Chromosome Scale Genome Assembly and Transcriptome Profiling of Nannochloropsis gaditana in Nitrogen Depletion.</title>
        <authorList>
            <person name="Corteggiani Carpinelli E."/>
            <person name="Telatin A."/>
            <person name="Vitulo N."/>
            <person name="Forcato C."/>
            <person name="D'Angelo M."/>
            <person name="Schiavon R."/>
            <person name="Vezzi A."/>
            <person name="Giacometti G.M."/>
            <person name="Morosinotto T."/>
            <person name="Valle G."/>
        </authorList>
    </citation>
    <scope>NUCLEOTIDE SEQUENCE [LARGE SCALE GENOMIC DNA]</scope>
    <source>
        <strain evidence="2 3">B-31</strain>
    </source>
</reference>
<dbReference type="Proteomes" id="UP000019335">
    <property type="component" value="Chromosome 3"/>
</dbReference>
<dbReference type="OrthoDB" id="1882189at2759"/>
<keyword evidence="1" id="KW-0812">Transmembrane</keyword>
<organism evidence="2 3">
    <name type="scientific">Nannochloropsis gaditana</name>
    <dbReference type="NCBI Taxonomy" id="72520"/>
    <lineage>
        <taxon>Eukaryota</taxon>
        <taxon>Sar</taxon>
        <taxon>Stramenopiles</taxon>
        <taxon>Ochrophyta</taxon>
        <taxon>Eustigmatophyceae</taxon>
        <taxon>Eustigmatales</taxon>
        <taxon>Monodopsidaceae</taxon>
        <taxon>Nannochloropsis</taxon>
    </lineage>
</organism>
<comment type="caution">
    <text evidence="2">The sequence shown here is derived from an EMBL/GenBank/DDBJ whole genome shotgun (WGS) entry which is preliminary data.</text>
</comment>
<evidence type="ECO:0000313" key="2">
    <source>
        <dbReference type="EMBL" id="EWM29289.1"/>
    </source>
</evidence>
<evidence type="ECO:0000313" key="3">
    <source>
        <dbReference type="Proteomes" id="UP000019335"/>
    </source>
</evidence>
<keyword evidence="1" id="KW-1133">Transmembrane helix</keyword>
<feature type="transmembrane region" description="Helical" evidence="1">
    <location>
        <begin position="31"/>
        <end position="53"/>
    </location>
</feature>
<evidence type="ECO:0000256" key="1">
    <source>
        <dbReference type="SAM" id="Phobius"/>
    </source>
</evidence>
<keyword evidence="3" id="KW-1185">Reference proteome</keyword>
<protein>
    <submittedName>
        <fullName evidence="2">Uncharacterized protein</fullName>
    </submittedName>
</protein>
<dbReference type="PANTHER" id="PTHR35551:SF1">
    <property type="entry name" value="ACCLIMATION OF PHOTOSYNTHESIS TO ENVIRONMENT"/>
    <property type="match status" value="1"/>
</dbReference>
<dbReference type="PANTHER" id="PTHR35551">
    <property type="match status" value="1"/>
</dbReference>
<dbReference type="InterPro" id="IPR021275">
    <property type="entry name" value="DUF2854"/>
</dbReference>
<gene>
    <name evidence="2" type="ORF">Naga_100029g26</name>
</gene>
<sequence length="223" mass="24316">MIYVHHFNSTRDASFLSEFGPRSAIMSTMRLAFALGLLCVISTIANAFVIPAAKSSSLVNRQYHARYGQQRGVINLDKLAKTRALTVLRESQQGGDNMVGTDVPFELRGFSLATVALGVGALITIGSLAEYLISSGSEGLSGVGFVYGIPILLIGLSLQYAQLNPVPVEVRLFCDHDLAWLKQKTSHVRAKVCPSPGHSFSVTDSVPQSLWMRRYPIPMSMRD</sequence>
<feature type="transmembrane region" description="Helical" evidence="1">
    <location>
        <begin position="140"/>
        <end position="161"/>
    </location>
</feature>
<dbReference type="EMBL" id="AZIL01000174">
    <property type="protein sequence ID" value="EWM29289.1"/>
    <property type="molecule type" value="Genomic_DNA"/>
</dbReference>
<proteinExistence type="predicted"/>
<name>W7U8K6_9STRA</name>
<feature type="transmembrane region" description="Helical" evidence="1">
    <location>
        <begin position="110"/>
        <end position="133"/>
    </location>
</feature>